<dbReference type="Pfam" id="PF02195">
    <property type="entry name" value="ParB_N"/>
    <property type="match status" value="1"/>
</dbReference>
<dbReference type="InterPro" id="IPR041468">
    <property type="entry name" value="HTH_ParB/Spo0J"/>
</dbReference>
<evidence type="ECO:0000256" key="1">
    <source>
        <dbReference type="ARBA" id="ARBA00004453"/>
    </source>
</evidence>
<feature type="domain" description="ParB-like N-terminal" evidence="4">
    <location>
        <begin position="22"/>
        <end position="111"/>
    </location>
</feature>
<sequence length="280" mass="32501">MFSLLIRQTNKLDMEKELYTIEMIPINKVLPNPFQPRTNFDEKLIEGLAESIKNYGLLQPIIVRKRGEVYYLIAGERRLRACKHLGFDKIKAIVINVTDIESAILALIENIQRQDLDFFEEAQGYKQLIEEFGLTQVEIAKRVGKTQSAIANKIRLLSLPPDVRWIIRENELSERHARALLKLESEEDMKYIIPKIIENGLTVAQTERLISEYLNNKKVTKNGKAIKVSMNDCRVIYNTIKKALKIFQKTDINYDIKENKTEAYYEIIVRINKKSPQTSS</sequence>
<dbReference type="InterPro" id="IPR004437">
    <property type="entry name" value="ParB/RepB/Spo0J"/>
</dbReference>
<dbReference type="CDD" id="cd16393">
    <property type="entry name" value="SPO0J_N"/>
    <property type="match status" value="1"/>
</dbReference>
<dbReference type="GO" id="GO:0009295">
    <property type="term" value="C:nucleoid"/>
    <property type="evidence" value="ECO:0007669"/>
    <property type="project" value="UniProtKB-SubCell"/>
</dbReference>
<name>A0A3T0D8V1_9FIRM</name>
<dbReference type="KEGG" id="ccha:ELD05_13835"/>
<dbReference type="Gene3D" id="3.90.1530.30">
    <property type="match status" value="1"/>
</dbReference>
<dbReference type="GO" id="GO:0007059">
    <property type="term" value="P:chromosome segregation"/>
    <property type="evidence" value="ECO:0007669"/>
    <property type="project" value="TreeGrafter"/>
</dbReference>
<organism evidence="5 6">
    <name type="scientific">Caldicellulosiruptor changbaiensis</name>
    <dbReference type="NCBI Taxonomy" id="1222016"/>
    <lineage>
        <taxon>Bacteria</taxon>
        <taxon>Bacillati</taxon>
        <taxon>Bacillota</taxon>
        <taxon>Bacillota incertae sedis</taxon>
        <taxon>Caldicellulosiruptorales</taxon>
        <taxon>Caldicellulosiruptoraceae</taxon>
        <taxon>Caldicellulosiruptor</taxon>
    </lineage>
</organism>
<dbReference type="GO" id="GO:0045881">
    <property type="term" value="P:positive regulation of sporulation resulting in formation of a cellular spore"/>
    <property type="evidence" value="ECO:0007669"/>
    <property type="project" value="TreeGrafter"/>
</dbReference>
<dbReference type="Proteomes" id="UP000282930">
    <property type="component" value="Chromosome"/>
</dbReference>
<dbReference type="FunFam" id="1.10.10.2830:FF:000001">
    <property type="entry name" value="Chromosome partitioning protein ParB"/>
    <property type="match status" value="1"/>
</dbReference>
<dbReference type="InterPro" id="IPR050336">
    <property type="entry name" value="Chromosome_partition/occlusion"/>
</dbReference>
<dbReference type="AlphaFoldDB" id="A0A3T0D8V1"/>
<evidence type="ECO:0000256" key="2">
    <source>
        <dbReference type="ARBA" id="ARBA00006295"/>
    </source>
</evidence>
<keyword evidence="6" id="KW-1185">Reference proteome</keyword>
<protein>
    <submittedName>
        <fullName evidence="5">ParB/RepB/Spo0J family partition protein</fullName>
    </submittedName>
</protein>
<evidence type="ECO:0000313" key="6">
    <source>
        <dbReference type="Proteomes" id="UP000282930"/>
    </source>
</evidence>
<dbReference type="SUPFAM" id="SSF109709">
    <property type="entry name" value="KorB DNA-binding domain-like"/>
    <property type="match status" value="1"/>
</dbReference>
<comment type="subcellular location">
    <subcellularLocation>
        <location evidence="1">Cytoplasm</location>
        <location evidence="1">Nucleoid</location>
    </subcellularLocation>
</comment>
<comment type="similarity">
    <text evidence="2">Belongs to the ParB family.</text>
</comment>
<gene>
    <name evidence="5" type="ORF">ELD05_13835</name>
</gene>
<dbReference type="EMBL" id="CP034791">
    <property type="protein sequence ID" value="AZT91580.1"/>
    <property type="molecule type" value="Genomic_DNA"/>
</dbReference>
<dbReference type="RefSeq" id="WP_011918250.1">
    <property type="nucleotide sequence ID" value="NZ_CP034791.1"/>
</dbReference>
<dbReference type="FunFam" id="3.90.1530.30:FF:000001">
    <property type="entry name" value="Chromosome partitioning protein ParB"/>
    <property type="match status" value="1"/>
</dbReference>
<evidence type="ECO:0000313" key="5">
    <source>
        <dbReference type="EMBL" id="AZT91580.1"/>
    </source>
</evidence>
<dbReference type="PANTHER" id="PTHR33375">
    <property type="entry name" value="CHROMOSOME-PARTITIONING PROTEIN PARB-RELATED"/>
    <property type="match status" value="1"/>
</dbReference>
<dbReference type="NCBIfam" id="TIGR00180">
    <property type="entry name" value="parB_part"/>
    <property type="match status" value="1"/>
</dbReference>
<proteinExistence type="inferred from homology"/>
<keyword evidence="3" id="KW-0238">DNA-binding</keyword>
<evidence type="ECO:0000259" key="4">
    <source>
        <dbReference type="SMART" id="SM00470"/>
    </source>
</evidence>
<dbReference type="Pfam" id="PF17762">
    <property type="entry name" value="HTH_ParB"/>
    <property type="match status" value="1"/>
</dbReference>
<dbReference type="GO" id="GO:0003677">
    <property type="term" value="F:DNA binding"/>
    <property type="evidence" value="ECO:0007669"/>
    <property type="project" value="UniProtKB-KW"/>
</dbReference>
<accession>A0A3T0D8V1</accession>
<dbReference type="InterPro" id="IPR003115">
    <property type="entry name" value="ParB_N"/>
</dbReference>
<dbReference type="SUPFAM" id="SSF110849">
    <property type="entry name" value="ParB/Sulfiredoxin"/>
    <property type="match status" value="1"/>
</dbReference>
<dbReference type="GO" id="GO:0005694">
    <property type="term" value="C:chromosome"/>
    <property type="evidence" value="ECO:0007669"/>
    <property type="project" value="TreeGrafter"/>
</dbReference>
<evidence type="ECO:0000256" key="3">
    <source>
        <dbReference type="ARBA" id="ARBA00023125"/>
    </source>
</evidence>
<reference evidence="5 6" key="1">
    <citation type="submission" date="2018-12" db="EMBL/GenBank/DDBJ databases">
        <title>Genome sequence from the cellulolytic species, Caldicellulosiruptor changbaiensis.</title>
        <authorList>
            <person name="Blumer-Schuette S.E."/>
            <person name="Mendoza C."/>
        </authorList>
    </citation>
    <scope>NUCLEOTIDE SEQUENCE [LARGE SCALE GENOMIC DNA]</scope>
    <source>
        <strain evidence="5 6">CBS-Z</strain>
    </source>
</reference>
<dbReference type="InterPro" id="IPR036086">
    <property type="entry name" value="ParB/Sulfiredoxin_sf"/>
</dbReference>
<dbReference type="PANTHER" id="PTHR33375:SF8">
    <property type="entry name" value="NUCLEOID OCCLUSION PROTEIN"/>
    <property type="match status" value="1"/>
</dbReference>
<dbReference type="Gene3D" id="1.10.10.2830">
    <property type="match status" value="1"/>
</dbReference>
<dbReference type="SMART" id="SM00470">
    <property type="entry name" value="ParB"/>
    <property type="match status" value="1"/>
</dbReference>